<protein>
    <submittedName>
        <fullName evidence="1">Uncharacterized protein</fullName>
    </submittedName>
</protein>
<comment type="caution">
    <text evidence="1">The sequence shown here is derived from an EMBL/GenBank/DDBJ whole genome shotgun (WGS) entry which is preliminary data.</text>
</comment>
<dbReference type="Proteomes" id="UP001286313">
    <property type="component" value="Unassembled WGS sequence"/>
</dbReference>
<name>A0AAE1FJS3_PETCI</name>
<evidence type="ECO:0000313" key="2">
    <source>
        <dbReference type="Proteomes" id="UP001286313"/>
    </source>
</evidence>
<dbReference type="EMBL" id="JAWQEG010001953">
    <property type="protein sequence ID" value="KAK3875533.1"/>
    <property type="molecule type" value="Genomic_DNA"/>
</dbReference>
<sequence>MNEWVEVCSPLLSQGSTTVKHTELATPSLLRDTTSSPPYLFLSLFLQLQDQPPPSTSYHTTLAWSPCDTHSSCE</sequence>
<reference evidence="1" key="1">
    <citation type="submission" date="2023-10" db="EMBL/GenBank/DDBJ databases">
        <title>Genome assemblies of two species of porcelain crab, Petrolisthes cinctipes and Petrolisthes manimaculis (Anomura: Porcellanidae).</title>
        <authorList>
            <person name="Angst P."/>
        </authorList>
    </citation>
    <scope>NUCLEOTIDE SEQUENCE</scope>
    <source>
        <strain evidence="1">PB745_01</strain>
        <tissue evidence="1">Gill</tissue>
    </source>
</reference>
<evidence type="ECO:0000313" key="1">
    <source>
        <dbReference type="EMBL" id="KAK3875533.1"/>
    </source>
</evidence>
<organism evidence="1 2">
    <name type="scientific">Petrolisthes cinctipes</name>
    <name type="common">Flat porcelain crab</name>
    <dbReference type="NCBI Taxonomy" id="88211"/>
    <lineage>
        <taxon>Eukaryota</taxon>
        <taxon>Metazoa</taxon>
        <taxon>Ecdysozoa</taxon>
        <taxon>Arthropoda</taxon>
        <taxon>Crustacea</taxon>
        <taxon>Multicrustacea</taxon>
        <taxon>Malacostraca</taxon>
        <taxon>Eumalacostraca</taxon>
        <taxon>Eucarida</taxon>
        <taxon>Decapoda</taxon>
        <taxon>Pleocyemata</taxon>
        <taxon>Anomura</taxon>
        <taxon>Galatheoidea</taxon>
        <taxon>Porcellanidae</taxon>
        <taxon>Petrolisthes</taxon>
    </lineage>
</organism>
<keyword evidence="2" id="KW-1185">Reference proteome</keyword>
<gene>
    <name evidence="1" type="ORF">Pcinc_019582</name>
</gene>
<dbReference type="AlphaFoldDB" id="A0AAE1FJS3"/>
<accession>A0AAE1FJS3</accession>
<proteinExistence type="predicted"/>